<dbReference type="Gene3D" id="3.80.10.10">
    <property type="entry name" value="Ribonuclease Inhibitor"/>
    <property type="match status" value="1"/>
</dbReference>
<evidence type="ECO:0008006" key="4">
    <source>
        <dbReference type="Google" id="ProtNLM"/>
    </source>
</evidence>
<feature type="region of interest" description="Disordered" evidence="1">
    <location>
        <begin position="1"/>
        <end position="28"/>
    </location>
</feature>
<dbReference type="AlphaFoldDB" id="A0AAW0ABL2"/>
<proteinExistence type="predicted"/>
<organism evidence="2 3">
    <name type="scientific">Favolaschia claudopus</name>
    <dbReference type="NCBI Taxonomy" id="2862362"/>
    <lineage>
        <taxon>Eukaryota</taxon>
        <taxon>Fungi</taxon>
        <taxon>Dikarya</taxon>
        <taxon>Basidiomycota</taxon>
        <taxon>Agaricomycotina</taxon>
        <taxon>Agaricomycetes</taxon>
        <taxon>Agaricomycetidae</taxon>
        <taxon>Agaricales</taxon>
        <taxon>Marasmiineae</taxon>
        <taxon>Mycenaceae</taxon>
        <taxon>Favolaschia</taxon>
    </lineage>
</organism>
<sequence length="370" mass="40924">MATSAPASPSPSEGNGPTARNATSHSIDLDHSSCSPTLDTLPADVLGLIFKLLYDDWLVATHPKFRGAPLFDHERCQGESLLGLSTTCRALRAETMPWIFREVYNWESSRGTAWPDSLWPYFRIVHIRDQTIHNPRRLEIFPETIRSLSVMNTLFKVTLRLESSIPSDLIHALSLAPSLLRLEIYQARFDGGFPSSALPFPALESLIISIAGFRRVPLQEDVDHVIQASNVDFLLQAVAPRLTELSISGDLIPSTFPSIDWRNIRRIAITEHAPTPHIPISSLVANMPNLRHLDVLYTTDVRRGMPRRGAFPFVHLGDGSGIRALSDSCPLLSSVTLGNVSSVDSIFTQLPTMLTSVRLRAPVDAYCDGE</sequence>
<keyword evidence="3" id="KW-1185">Reference proteome</keyword>
<feature type="compositionally biased region" description="Polar residues" evidence="1">
    <location>
        <begin position="13"/>
        <end position="28"/>
    </location>
</feature>
<name>A0AAW0ABL2_9AGAR</name>
<feature type="non-terminal residue" evidence="2">
    <location>
        <position position="370"/>
    </location>
</feature>
<dbReference type="InterPro" id="IPR032675">
    <property type="entry name" value="LRR_dom_sf"/>
</dbReference>
<evidence type="ECO:0000313" key="2">
    <source>
        <dbReference type="EMBL" id="KAK7006267.1"/>
    </source>
</evidence>
<dbReference type="SUPFAM" id="SSF52047">
    <property type="entry name" value="RNI-like"/>
    <property type="match status" value="1"/>
</dbReference>
<protein>
    <recommendedName>
        <fullName evidence="4">F-box domain-containing protein</fullName>
    </recommendedName>
</protein>
<dbReference type="EMBL" id="JAWWNJ010000076">
    <property type="protein sequence ID" value="KAK7006267.1"/>
    <property type="molecule type" value="Genomic_DNA"/>
</dbReference>
<gene>
    <name evidence="2" type="ORF">R3P38DRAFT_3602204</name>
</gene>
<evidence type="ECO:0000313" key="3">
    <source>
        <dbReference type="Proteomes" id="UP001362999"/>
    </source>
</evidence>
<evidence type="ECO:0000256" key="1">
    <source>
        <dbReference type="SAM" id="MobiDB-lite"/>
    </source>
</evidence>
<dbReference type="Proteomes" id="UP001362999">
    <property type="component" value="Unassembled WGS sequence"/>
</dbReference>
<comment type="caution">
    <text evidence="2">The sequence shown here is derived from an EMBL/GenBank/DDBJ whole genome shotgun (WGS) entry which is preliminary data.</text>
</comment>
<accession>A0AAW0ABL2</accession>
<feature type="compositionally biased region" description="Low complexity" evidence="1">
    <location>
        <begin position="1"/>
        <end position="12"/>
    </location>
</feature>
<reference evidence="2 3" key="1">
    <citation type="journal article" date="2024" name="J Genomics">
        <title>Draft genome sequencing and assembly of Favolaschia claudopus CIRM-BRFM 2984 isolated from oak limbs.</title>
        <authorList>
            <person name="Navarro D."/>
            <person name="Drula E."/>
            <person name="Chaduli D."/>
            <person name="Cazenave R."/>
            <person name="Ahrendt S."/>
            <person name="Wang J."/>
            <person name="Lipzen A."/>
            <person name="Daum C."/>
            <person name="Barry K."/>
            <person name="Grigoriev I.V."/>
            <person name="Favel A."/>
            <person name="Rosso M.N."/>
            <person name="Martin F."/>
        </authorList>
    </citation>
    <scope>NUCLEOTIDE SEQUENCE [LARGE SCALE GENOMIC DNA]</scope>
    <source>
        <strain evidence="2 3">CIRM-BRFM 2984</strain>
    </source>
</reference>